<reference evidence="1 2" key="1">
    <citation type="journal article" date="2021" name="Elife">
        <title>Chloroplast acquisition without the gene transfer in kleptoplastic sea slugs, Plakobranchus ocellatus.</title>
        <authorList>
            <person name="Maeda T."/>
            <person name="Takahashi S."/>
            <person name="Yoshida T."/>
            <person name="Shimamura S."/>
            <person name="Takaki Y."/>
            <person name="Nagai Y."/>
            <person name="Toyoda A."/>
            <person name="Suzuki Y."/>
            <person name="Arimoto A."/>
            <person name="Ishii H."/>
            <person name="Satoh N."/>
            <person name="Nishiyama T."/>
            <person name="Hasebe M."/>
            <person name="Maruyama T."/>
            <person name="Minagawa J."/>
            <person name="Obokata J."/>
            <person name="Shigenobu S."/>
        </authorList>
    </citation>
    <scope>NUCLEOTIDE SEQUENCE [LARGE SCALE GENOMIC DNA]</scope>
</reference>
<dbReference type="AlphaFoldDB" id="A0AAV4FPX5"/>
<sequence length="162" mass="18255">MQVSVVLFCHKTADYGSIEKNEKGITTLPRMTLNNNLKWVQAHTSRAGLDTRTNIAKNIREWGIFIAELKRTTEATGQCGFAGGRLKEEKEEEDCLFICLIVNVPVNFEVISETALGTIESMLLHYDVRSACEHHTQSHYPDTGPTRLNTKSIMPDTRRISC</sequence>
<keyword evidence="2" id="KW-1185">Reference proteome</keyword>
<evidence type="ECO:0000313" key="2">
    <source>
        <dbReference type="Proteomes" id="UP000762676"/>
    </source>
</evidence>
<dbReference type="Proteomes" id="UP000762676">
    <property type="component" value="Unassembled WGS sequence"/>
</dbReference>
<comment type="caution">
    <text evidence="1">The sequence shown here is derived from an EMBL/GenBank/DDBJ whole genome shotgun (WGS) entry which is preliminary data.</text>
</comment>
<accession>A0AAV4FPX5</accession>
<organism evidence="1 2">
    <name type="scientific">Elysia marginata</name>
    <dbReference type="NCBI Taxonomy" id="1093978"/>
    <lineage>
        <taxon>Eukaryota</taxon>
        <taxon>Metazoa</taxon>
        <taxon>Spiralia</taxon>
        <taxon>Lophotrochozoa</taxon>
        <taxon>Mollusca</taxon>
        <taxon>Gastropoda</taxon>
        <taxon>Heterobranchia</taxon>
        <taxon>Euthyneura</taxon>
        <taxon>Panpulmonata</taxon>
        <taxon>Sacoglossa</taxon>
        <taxon>Placobranchoidea</taxon>
        <taxon>Plakobranchidae</taxon>
        <taxon>Elysia</taxon>
    </lineage>
</organism>
<evidence type="ECO:0000313" key="1">
    <source>
        <dbReference type="EMBL" id="GFR75347.1"/>
    </source>
</evidence>
<name>A0AAV4FPX5_9GAST</name>
<dbReference type="EMBL" id="BMAT01007972">
    <property type="protein sequence ID" value="GFR75347.1"/>
    <property type="molecule type" value="Genomic_DNA"/>
</dbReference>
<proteinExistence type="predicted"/>
<protein>
    <submittedName>
        <fullName evidence="1">Uncharacterized protein</fullName>
    </submittedName>
</protein>
<gene>
    <name evidence="1" type="ORF">ElyMa_003917100</name>
</gene>